<keyword evidence="3" id="KW-1185">Reference proteome</keyword>
<feature type="region of interest" description="Disordered" evidence="1">
    <location>
        <begin position="1"/>
        <end position="83"/>
    </location>
</feature>
<evidence type="ECO:0000313" key="3">
    <source>
        <dbReference type="Proteomes" id="UP000601435"/>
    </source>
</evidence>
<dbReference type="EMBL" id="CAJNJA010033474">
    <property type="protein sequence ID" value="CAE7679807.1"/>
    <property type="molecule type" value="Genomic_DNA"/>
</dbReference>
<proteinExistence type="predicted"/>
<feature type="region of interest" description="Disordered" evidence="1">
    <location>
        <begin position="263"/>
        <end position="286"/>
    </location>
</feature>
<feature type="region of interest" description="Disordered" evidence="1">
    <location>
        <begin position="159"/>
        <end position="234"/>
    </location>
</feature>
<accession>A0A812WBG1</accession>
<gene>
    <name evidence="2" type="ORF">SNEC2469_LOCUS19535</name>
</gene>
<feature type="region of interest" description="Disordered" evidence="1">
    <location>
        <begin position="525"/>
        <end position="548"/>
    </location>
</feature>
<dbReference type="OrthoDB" id="438305at2759"/>
<sequence>MPDSEETLDPFSKWTVTEERRTSRPLLRKQRLSKSLSAAAVLSQGKPRRAADAHVHHAEGADGSLHGEGVADATSRRPSKEADGGYAAFKARFDKQYAQQQRISCLALNRRQRVVAETLQAARDSWEPDNRLAAAAAAEAEEIARLFRTPAAQMASCSDLARPRVMESPEEPEAPQDVRSWAEQQARVRALAEPRPLPQQPEPPPAPSRSAAEQQRHCAELSQPRAGPLEPLPGTASWREELASRAAAMVPEEVQAARALLASMRSRPRSAPRRRPSSAQAAKPDEAVSEQLAELKSMVEEVLWVVLLQVRSSSGLGAALEERLGSLLTAQVGPALRPVAKRLLGPGEGLPRRLRAEFPKLARHLGFRESEDPEPLPTLWQQEEVSVHLAKVRESRDELLSMDLTKAAQSLTFGMLRRSVFQQILAVARMPYFGEGLRLCMPQFDAGEGTGPLDAHPEGDLGTSENCSACAWCGWCELPPALLSSVFLHLDVAALCAAAATAAPWNCAALPEVWESALLSPQADVSGKPTCRQRSQAHTQQSSPEKASKLHKFRQALIRGYPGGSRTQLCNAWCPNTRPGHWRISFGGVERFHSGVEAEALRLDRSCAHLALEEVPCPEHSINPALPSPDFLQNYNLPMTLPYLASDMECKVLNFFPDPVWAAICLTDDPVGSGRVPSAVGTESAHSKNLQQIQYLDLLACEFEQQRPQSASVAFATRPAVWMPEPGLSKAGSLVVCTLFLGGSSVDLIRCPGFSRMEVGERLRLSPDAKSFQLHKDWSFPALLAEVGCAKLESLLDLTSRGDTGPEVGKMLTQIAGAHPDHARKPLCHGAVAVGGLGNMLLSQLGCSRLRRSDRNVFGWSCCCYELLCCQERGAPMDGAGHELQIAEEGGRLQDIFFPHWG</sequence>
<dbReference type="AlphaFoldDB" id="A0A812WBG1"/>
<dbReference type="SUPFAM" id="SSF81383">
    <property type="entry name" value="F-box domain"/>
    <property type="match status" value="1"/>
</dbReference>
<feature type="compositionally biased region" description="Polar residues" evidence="1">
    <location>
        <begin position="532"/>
        <end position="545"/>
    </location>
</feature>
<dbReference type="Proteomes" id="UP000601435">
    <property type="component" value="Unassembled WGS sequence"/>
</dbReference>
<evidence type="ECO:0000313" key="2">
    <source>
        <dbReference type="EMBL" id="CAE7679807.1"/>
    </source>
</evidence>
<name>A0A812WBG1_9DINO</name>
<feature type="compositionally biased region" description="Pro residues" evidence="1">
    <location>
        <begin position="195"/>
        <end position="207"/>
    </location>
</feature>
<comment type="caution">
    <text evidence="2">The sequence shown here is derived from an EMBL/GenBank/DDBJ whole genome shotgun (WGS) entry which is preliminary data.</text>
</comment>
<feature type="compositionally biased region" description="Low complexity" evidence="1">
    <location>
        <begin position="33"/>
        <end position="43"/>
    </location>
</feature>
<reference evidence="2" key="1">
    <citation type="submission" date="2021-02" db="EMBL/GenBank/DDBJ databases">
        <authorList>
            <person name="Dougan E. K."/>
            <person name="Rhodes N."/>
            <person name="Thang M."/>
            <person name="Chan C."/>
        </authorList>
    </citation>
    <scope>NUCLEOTIDE SEQUENCE</scope>
</reference>
<organism evidence="2 3">
    <name type="scientific">Symbiodinium necroappetens</name>
    <dbReference type="NCBI Taxonomy" id="1628268"/>
    <lineage>
        <taxon>Eukaryota</taxon>
        <taxon>Sar</taxon>
        <taxon>Alveolata</taxon>
        <taxon>Dinophyceae</taxon>
        <taxon>Suessiales</taxon>
        <taxon>Symbiodiniaceae</taxon>
        <taxon>Symbiodinium</taxon>
    </lineage>
</organism>
<feature type="compositionally biased region" description="Basic residues" evidence="1">
    <location>
        <begin position="266"/>
        <end position="276"/>
    </location>
</feature>
<feature type="compositionally biased region" description="Basic and acidic residues" evidence="1">
    <location>
        <begin position="74"/>
        <end position="83"/>
    </location>
</feature>
<feature type="compositionally biased region" description="Basic and acidic residues" evidence="1">
    <location>
        <begin position="49"/>
        <end position="60"/>
    </location>
</feature>
<protein>
    <recommendedName>
        <fullName evidence="4">F-box domain-containing protein</fullName>
    </recommendedName>
</protein>
<dbReference type="InterPro" id="IPR036047">
    <property type="entry name" value="F-box-like_dom_sf"/>
</dbReference>
<evidence type="ECO:0008006" key="4">
    <source>
        <dbReference type="Google" id="ProtNLM"/>
    </source>
</evidence>
<evidence type="ECO:0000256" key="1">
    <source>
        <dbReference type="SAM" id="MobiDB-lite"/>
    </source>
</evidence>